<dbReference type="InterPro" id="IPR002035">
    <property type="entry name" value="VWF_A"/>
</dbReference>
<comment type="caution">
    <text evidence="5">The sequence shown here is derived from an EMBL/GenBank/DDBJ whole genome shotgun (WGS) entry which is preliminary data.</text>
</comment>
<feature type="region of interest" description="Disordered" evidence="2">
    <location>
        <begin position="170"/>
        <end position="199"/>
    </location>
</feature>
<dbReference type="InterPro" id="IPR013083">
    <property type="entry name" value="Znf_RING/FYVE/PHD"/>
</dbReference>
<evidence type="ECO:0000259" key="3">
    <source>
        <dbReference type="PROSITE" id="PS50089"/>
    </source>
</evidence>
<keyword evidence="1" id="KW-0862">Zinc</keyword>
<feature type="compositionally biased region" description="Polar residues" evidence="2">
    <location>
        <begin position="43"/>
        <end position="61"/>
    </location>
</feature>
<evidence type="ECO:0000313" key="6">
    <source>
        <dbReference type="Proteomes" id="UP000886520"/>
    </source>
</evidence>
<dbReference type="Gene3D" id="3.40.50.410">
    <property type="entry name" value="von Willebrand factor, type A domain"/>
    <property type="match status" value="1"/>
</dbReference>
<feature type="compositionally biased region" description="Basic residues" evidence="2">
    <location>
        <begin position="741"/>
        <end position="753"/>
    </location>
</feature>
<evidence type="ECO:0000256" key="2">
    <source>
        <dbReference type="SAM" id="MobiDB-lite"/>
    </source>
</evidence>
<dbReference type="Pfam" id="PF13519">
    <property type="entry name" value="VWA_2"/>
    <property type="match status" value="1"/>
</dbReference>
<dbReference type="AlphaFoldDB" id="A0A9D4V0L3"/>
<evidence type="ECO:0000256" key="1">
    <source>
        <dbReference type="PROSITE-ProRule" id="PRU00175"/>
    </source>
</evidence>
<dbReference type="SMART" id="SM00184">
    <property type="entry name" value="RING"/>
    <property type="match status" value="1"/>
</dbReference>
<dbReference type="Proteomes" id="UP000886520">
    <property type="component" value="Chromosome 7"/>
</dbReference>
<dbReference type="CDD" id="cd23114">
    <property type="entry name" value="RING-H2_WAVH2"/>
    <property type="match status" value="1"/>
</dbReference>
<dbReference type="InterPro" id="IPR001841">
    <property type="entry name" value="Znf_RING"/>
</dbReference>
<proteinExistence type="predicted"/>
<feature type="domain" description="RING-type" evidence="3">
    <location>
        <begin position="113"/>
        <end position="157"/>
    </location>
</feature>
<dbReference type="SUPFAM" id="SSF57850">
    <property type="entry name" value="RING/U-box"/>
    <property type="match status" value="1"/>
</dbReference>
<feature type="region of interest" description="Disordered" evidence="2">
    <location>
        <begin position="38"/>
        <end position="61"/>
    </location>
</feature>
<organism evidence="5 6">
    <name type="scientific">Adiantum capillus-veneris</name>
    <name type="common">Maidenhair fern</name>
    <dbReference type="NCBI Taxonomy" id="13818"/>
    <lineage>
        <taxon>Eukaryota</taxon>
        <taxon>Viridiplantae</taxon>
        <taxon>Streptophyta</taxon>
        <taxon>Embryophyta</taxon>
        <taxon>Tracheophyta</taxon>
        <taxon>Polypodiopsida</taxon>
        <taxon>Polypodiidae</taxon>
        <taxon>Polypodiales</taxon>
        <taxon>Pteridineae</taxon>
        <taxon>Pteridaceae</taxon>
        <taxon>Vittarioideae</taxon>
        <taxon>Adiantum</taxon>
    </lineage>
</organism>
<dbReference type="InterPro" id="IPR032838">
    <property type="entry name" value="Vwaint_dom"/>
</dbReference>
<dbReference type="SMART" id="SM00327">
    <property type="entry name" value="VWA"/>
    <property type="match status" value="1"/>
</dbReference>
<dbReference type="PROSITE" id="PS50234">
    <property type="entry name" value="VWFA"/>
    <property type="match status" value="1"/>
</dbReference>
<sequence>MGSKWKKIKMMLSKRLCIISPFDPSDQDMEVSRGSANDVWATRSHSQPLSKGTATNMGRGSSLNGYNTGPMIIVDTYDVHTHSAPSTPPASFSGPIPSCPSRANGFRVPRSTCSICLESMKPGQGQALFTAECSHTFHFSCIASNVRHGNQICPICRAKWKDLPWQAGLEGSRSQRSRNNSYRRAASSSSRGVDMSGSHTFTDLREGRGFHNFSFQYMDENLPSGSMYLGEPDCYDDDEPLCQSSLSDFPLGRMSLGSCDQKVQVKMFSEVSAVRACESRQRFTVLVHLKSPASSIANAEACDSPSRLNSRAPLDLVAVLDVSGSMAGRKLLLLKQAMNFVIHNLSAADRLSVVVFSSTAKRIFPLRRMGEDGQRQALQAVDALIATGGTNIAEGLRKGVKVLEECREKNPVSSIMLLSDGQDTFSMNSRRQLPFFLTRGVSDTRRLVPRSIRRSTGLGRMQIPAEEVVQDAFAQCIGGLLSVVTQDVQLTISCSAPGVFITGIHSGSYDNSILDSARHGIVKLGDLYAEEERDVLVDLKLPALLESGEPNTMSLVQAACIYKDPVTQEVIQNIADELRIMRPFAVDDGQQLISLEVDRQRNRLRTAEAIAEARSLADQGNIEAAQCGLQNARAQLGVSPSAHAGDRLCHVLESELNEIQERMANRQLYERSGRAYLLSAQSSHLRQRATTRGDSVDCLMNDYQTPSMVDMITLSQTQLPSEACAPGLPHVSSSTNSGRSLLRRASSKSRKSQ</sequence>
<dbReference type="SUPFAM" id="SSF53300">
    <property type="entry name" value="vWA-like"/>
    <property type="match status" value="1"/>
</dbReference>
<dbReference type="PANTHER" id="PTHR10579:SF43">
    <property type="entry name" value="ZINC FINGER (C3HC4-TYPE RING FINGER) FAMILY PROTEIN"/>
    <property type="match status" value="1"/>
</dbReference>
<dbReference type="EMBL" id="JABFUD020000007">
    <property type="protein sequence ID" value="KAI5077458.1"/>
    <property type="molecule type" value="Genomic_DNA"/>
</dbReference>
<evidence type="ECO:0000259" key="4">
    <source>
        <dbReference type="PROSITE" id="PS50234"/>
    </source>
</evidence>
<protein>
    <submittedName>
        <fullName evidence="5">Uncharacterized protein</fullName>
    </submittedName>
</protein>
<keyword evidence="1" id="KW-0479">Metal-binding</keyword>
<feature type="domain" description="VWFA" evidence="4">
    <location>
        <begin position="315"/>
        <end position="422"/>
    </location>
</feature>
<dbReference type="OrthoDB" id="687730at2759"/>
<dbReference type="Pfam" id="PF17123">
    <property type="entry name" value="zf-RING_11"/>
    <property type="match status" value="1"/>
</dbReference>
<keyword evidence="1" id="KW-0863">Zinc-finger</keyword>
<evidence type="ECO:0000313" key="5">
    <source>
        <dbReference type="EMBL" id="KAI5077458.1"/>
    </source>
</evidence>
<dbReference type="InterPro" id="IPR051266">
    <property type="entry name" value="CLCR"/>
</dbReference>
<accession>A0A9D4V0L3</accession>
<feature type="compositionally biased region" description="Low complexity" evidence="2">
    <location>
        <begin position="172"/>
        <end position="190"/>
    </location>
</feature>
<dbReference type="InterPro" id="IPR036465">
    <property type="entry name" value="vWFA_dom_sf"/>
</dbReference>
<dbReference type="Gene3D" id="3.30.40.10">
    <property type="entry name" value="Zinc/RING finger domain, C3HC4 (zinc finger)"/>
    <property type="match status" value="1"/>
</dbReference>
<reference evidence="5" key="1">
    <citation type="submission" date="2021-01" db="EMBL/GenBank/DDBJ databases">
        <title>Adiantum capillus-veneris genome.</title>
        <authorList>
            <person name="Fang Y."/>
            <person name="Liao Q."/>
        </authorList>
    </citation>
    <scope>NUCLEOTIDE SEQUENCE</scope>
    <source>
        <strain evidence="5">H3</strain>
        <tissue evidence="5">Leaf</tissue>
    </source>
</reference>
<keyword evidence="6" id="KW-1185">Reference proteome</keyword>
<dbReference type="PROSITE" id="PS50089">
    <property type="entry name" value="ZF_RING_2"/>
    <property type="match status" value="1"/>
</dbReference>
<dbReference type="PANTHER" id="PTHR10579">
    <property type="entry name" value="CALCIUM-ACTIVATED CHLORIDE CHANNEL REGULATOR"/>
    <property type="match status" value="1"/>
</dbReference>
<name>A0A9D4V0L3_ADICA</name>
<gene>
    <name evidence="5" type="ORF">GOP47_0007282</name>
</gene>
<dbReference type="GO" id="GO:0008270">
    <property type="term" value="F:zinc ion binding"/>
    <property type="evidence" value="ECO:0007669"/>
    <property type="project" value="UniProtKB-KW"/>
</dbReference>
<dbReference type="Pfam" id="PF14624">
    <property type="entry name" value="Vwaint"/>
    <property type="match status" value="1"/>
</dbReference>
<feature type="region of interest" description="Disordered" evidence="2">
    <location>
        <begin position="726"/>
        <end position="753"/>
    </location>
</feature>